<evidence type="ECO:0000313" key="2">
    <source>
        <dbReference type="EMBL" id="KAF6215858.1"/>
    </source>
</evidence>
<evidence type="ECO:0000313" key="3">
    <source>
        <dbReference type="Proteomes" id="UP000466442"/>
    </source>
</evidence>
<dbReference type="OrthoDB" id="8032690at2759"/>
<feature type="region of interest" description="Disordered" evidence="1">
    <location>
        <begin position="43"/>
        <end position="73"/>
    </location>
</feature>
<dbReference type="AlphaFoldDB" id="A0A8S9Y5M5"/>
<dbReference type="Proteomes" id="UP000466442">
    <property type="component" value="Linkage Group LG1"/>
</dbReference>
<keyword evidence="3" id="KW-1185">Reference proteome</keyword>
<evidence type="ECO:0000256" key="1">
    <source>
        <dbReference type="SAM" id="MobiDB-lite"/>
    </source>
</evidence>
<reference evidence="2" key="1">
    <citation type="journal article" date="2021" name="Mol. Ecol. Resour.">
        <title>Apolygus lucorum genome provides insights into omnivorousness and mesophyll feeding.</title>
        <authorList>
            <person name="Liu Y."/>
            <person name="Liu H."/>
            <person name="Wang H."/>
            <person name="Huang T."/>
            <person name="Liu B."/>
            <person name="Yang B."/>
            <person name="Yin L."/>
            <person name="Li B."/>
            <person name="Zhang Y."/>
            <person name="Zhang S."/>
            <person name="Jiang F."/>
            <person name="Zhang X."/>
            <person name="Ren Y."/>
            <person name="Wang B."/>
            <person name="Wang S."/>
            <person name="Lu Y."/>
            <person name="Wu K."/>
            <person name="Fan W."/>
            <person name="Wang G."/>
        </authorList>
    </citation>
    <scope>NUCLEOTIDE SEQUENCE</scope>
    <source>
        <strain evidence="2">12Hb</strain>
    </source>
</reference>
<sequence>MASTALMAKWIVAEPDFMMEGSSIYCKLCLKPFKIGRKQELNQHKSTRGHINARNNRKNQGQQPITKCSTSANDSTPDVVIQELVSACLEEGIPLSKLERGPLKSFLEKHLPKLIPSRKILSNRVTNELFEQVQVKTRAHIGNSPIWCSVDESTDRLGRNIVNVLVGKLDTKNSAKGRLIMLFLLKEQTHLQSCSASRKV</sequence>
<evidence type="ECO:0008006" key="4">
    <source>
        <dbReference type="Google" id="ProtNLM"/>
    </source>
</evidence>
<comment type="caution">
    <text evidence="2">The sequence shown here is derived from an EMBL/GenBank/DDBJ whole genome shotgun (WGS) entry which is preliminary data.</text>
</comment>
<organism evidence="2 3">
    <name type="scientific">Apolygus lucorum</name>
    <name type="common">Small green plant bug</name>
    <name type="synonym">Lygocoris lucorum</name>
    <dbReference type="NCBI Taxonomy" id="248454"/>
    <lineage>
        <taxon>Eukaryota</taxon>
        <taxon>Metazoa</taxon>
        <taxon>Ecdysozoa</taxon>
        <taxon>Arthropoda</taxon>
        <taxon>Hexapoda</taxon>
        <taxon>Insecta</taxon>
        <taxon>Pterygota</taxon>
        <taxon>Neoptera</taxon>
        <taxon>Paraneoptera</taxon>
        <taxon>Hemiptera</taxon>
        <taxon>Heteroptera</taxon>
        <taxon>Panheteroptera</taxon>
        <taxon>Cimicomorpha</taxon>
        <taxon>Miridae</taxon>
        <taxon>Mirini</taxon>
        <taxon>Apolygus</taxon>
    </lineage>
</organism>
<protein>
    <recommendedName>
        <fullName evidence="4">BED-type domain-containing protein</fullName>
    </recommendedName>
</protein>
<proteinExistence type="predicted"/>
<accession>A0A8S9Y5M5</accession>
<feature type="compositionally biased region" description="Polar residues" evidence="1">
    <location>
        <begin position="58"/>
        <end position="73"/>
    </location>
</feature>
<name>A0A8S9Y5M5_APOLU</name>
<gene>
    <name evidence="2" type="ORF">GE061_000193</name>
</gene>
<dbReference type="EMBL" id="WIXP02000001">
    <property type="protein sequence ID" value="KAF6215858.1"/>
    <property type="molecule type" value="Genomic_DNA"/>
</dbReference>